<dbReference type="Proteomes" id="UP000266426">
    <property type="component" value="Unassembled WGS sequence"/>
</dbReference>
<dbReference type="PANTHER" id="PTHR38682:SF1">
    <property type="entry name" value="V-TYPE ATP SYNTHASE SUBUNIT C"/>
    <property type="match status" value="1"/>
</dbReference>
<gene>
    <name evidence="4" type="ORF">C4541_09870</name>
</gene>
<dbReference type="Gene3D" id="1.20.1690.10">
    <property type="entry name" value="V-type ATP synthase subunit C domain"/>
    <property type="match status" value="2"/>
</dbReference>
<reference evidence="4 5" key="1">
    <citation type="journal article" date="2017" name="ISME J.">
        <title>Energy and carbon metabolisms in a deep terrestrial subsurface fluid microbial community.</title>
        <authorList>
            <person name="Momper L."/>
            <person name="Jungbluth S.P."/>
            <person name="Lee M.D."/>
            <person name="Amend J.P."/>
        </authorList>
    </citation>
    <scope>NUCLEOTIDE SEQUENCE [LARGE SCALE GENOMIC DNA]</scope>
    <source>
        <strain evidence="4">SURF_26</strain>
    </source>
</reference>
<proteinExistence type="inferred from homology"/>
<sequence>MKDLHRYAHINARVRVMLGSLLTPDMWQKLYSAYSIESLMNQLAETRYEPWVHDTPPEEFINAIDTHIVETSLSAEKHIHKLLIGLPADIIATFTELYDIEHIKRGLRAWHGKYSFNPPALTQYSQRYPIDWSIFTKSGTTLEDIIVQMMGIPYGKALANARDRFNKSKTLFYLETALEKDLFTRICEQIGQLSGTDRKGVQQLLGVYVDSLNIKNIIRSKLYFNIPPNTIDTALYPGGAQFKQDQCFDLYVSKDNRDLLQKLAVRPFDSIGRFIQKGSLDEAAVLLDALLQQALYRQIRKILGGYPFTLAVVLSYITLNRWELNSLRSLVWLLYLNKKERIDELKSANPMAVIKEQA</sequence>
<dbReference type="AlphaFoldDB" id="A0A3A4QUE1"/>
<evidence type="ECO:0000256" key="2">
    <source>
        <dbReference type="ARBA" id="ARBA00022448"/>
    </source>
</evidence>
<dbReference type="InterPro" id="IPR050873">
    <property type="entry name" value="V-ATPase_V0D/AC39_subunit"/>
</dbReference>
<dbReference type="EMBL" id="QZJZ01000078">
    <property type="protein sequence ID" value="RJP57570.1"/>
    <property type="molecule type" value="Genomic_DNA"/>
</dbReference>
<keyword evidence="3" id="KW-0406">Ion transport</keyword>
<evidence type="ECO:0008006" key="6">
    <source>
        <dbReference type="Google" id="ProtNLM"/>
    </source>
</evidence>
<dbReference type="GO" id="GO:0046961">
    <property type="term" value="F:proton-transporting ATPase activity, rotational mechanism"/>
    <property type="evidence" value="ECO:0007669"/>
    <property type="project" value="InterPro"/>
</dbReference>
<dbReference type="InterPro" id="IPR035067">
    <property type="entry name" value="V-type_ATPase_csu/dsu"/>
</dbReference>
<evidence type="ECO:0000256" key="3">
    <source>
        <dbReference type="ARBA" id="ARBA00023065"/>
    </source>
</evidence>
<comment type="similarity">
    <text evidence="1">Belongs to the V-ATPase V0D/AC39 subunit family.</text>
</comment>
<name>A0A3A4QUE1_9BACT</name>
<organism evidence="4 5">
    <name type="scientific">Candidatus Auribacter fodinae</name>
    <dbReference type="NCBI Taxonomy" id="2093366"/>
    <lineage>
        <taxon>Bacteria</taxon>
        <taxon>Pseudomonadati</taxon>
        <taxon>Candidatus Auribacterota</taxon>
        <taxon>Candidatus Auribacteria</taxon>
        <taxon>Candidatus Auribacterales</taxon>
        <taxon>Candidatus Auribacteraceae</taxon>
        <taxon>Candidatus Auribacter</taxon>
    </lineage>
</organism>
<dbReference type="InterPro" id="IPR044911">
    <property type="entry name" value="V-type_ATPase_csu/dsu_dom_3"/>
</dbReference>
<dbReference type="SUPFAM" id="SSF103486">
    <property type="entry name" value="V-type ATP synthase subunit C"/>
    <property type="match status" value="1"/>
</dbReference>
<comment type="caution">
    <text evidence="4">The sequence shown here is derived from an EMBL/GenBank/DDBJ whole genome shotgun (WGS) entry which is preliminary data.</text>
</comment>
<protein>
    <recommendedName>
        <fullName evidence="6">V-type ATP synthase subunit C</fullName>
    </recommendedName>
</protein>
<dbReference type="PANTHER" id="PTHR38682">
    <property type="entry name" value="V-TYPE ATP SYNTHASE SUBUNIT C"/>
    <property type="match status" value="1"/>
</dbReference>
<dbReference type="InterPro" id="IPR002843">
    <property type="entry name" value="ATPase_V0-cplx_csu/dsu"/>
</dbReference>
<evidence type="ECO:0000256" key="1">
    <source>
        <dbReference type="ARBA" id="ARBA00006709"/>
    </source>
</evidence>
<dbReference type="Pfam" id="PF01992">
    <property type="entry name" value="vATP-synt_AC39"/>
    <property type="match status" value="1"/>
</dbReference>
<evidence type="ECO:0000313" key="5">
    <source>
        <dbReference type="Proteomes" id="UP000266426"/>
    </source>
</evidence>
<dbReference type="Gene3D" id="1.10.132.50">
    <property type="entry name" value="ATP synthase (C/AC39) subunit, domain 3"/>
    <property type="match status" value="1"/>
</dbReference>
<accession>A0A3A4QUE1</accession>
<dbReference type="InterPro" id="IPR036079">
    <property type="entry name" value="ATPase_csu/dsu_sf"/>
</dbReference>
<evidence type="ECO:0000313" key="4">
    <source>
        <dbReference type="EMBL" id="RJP57570.1"/>
    </source>
</evidence>
<keyword evidence="2" id="KW-0813">Transport</keyword>